<dbReference type="EMBL" id="FR695867">
    <property type="protein sequence ID" value="CBX27884.1"/>
    <property type="molecule type" value="Genomic_DNA"/>
</dbReference>
<proteinExistence type="predicted"/>
<sequence>MHLSEKSSFYFYSIFIFKFNRLPFVGQTRIINDAQQQHEHGLVKAAPLRYATFTNRLCGAFAVYKTLTIVTL</sequence>
<protein>
    <submittedName>
        <fullName evidence="1">Uncharacterized protein</fullName>
    </submittedName>
</protein>
<organism evidence="1">
    <name type="scientific">uncultured Desulfobacterium sp</name>
    <dbReference type="NCBI Taxonomy" id="201089"/>
    <lineage>
        <taxon>Bacteria</taxon>
        <taxon>Pseudomonadati</taxon>
        <taxon>Thermodesulfobacteriota</taxon>
        <taxon>Desulfobacteria</taxon>
        <taxon>Desulfobacterales</taxon>
        <taxon>Desulfobacteriaceae</taxon>
        <taxon>Desulfobacterium</taxon>
        <taxon>environmental samples</taxon>
    </lineage>
</organism>
<name>E1YB43_9BACT</name>
<dbReference type="AlphaFoldDB" id="E1YB43"/>
<accession>E1YB43</accession>
<reference evidence="1" key="1">
    <citation type="journal article" date="2011" name="Environ. Microbiol.">
        <title>Genomic insights into the metabolic potential of the polycyclic aromatic hydrocarbon degrading sulfate-reducing Deltaproteobacterium N47.</title>
        <authorList>
            <person name="Bergmann F."/>
            <person name="Selesi D."/>
            <person name="Weinmaier T."/>
            <person name="Tischler P."/>
            <person name="Rattei T."/>
            <person name="Meckenstock R.U."/>
        </authorList>
    </citation>
    <scope>NUCLEOTIDE SEQUENCE</scope>
</reference>
<gene>
    <name evidence="1" type="ORF">N47_C19420</name>
</gene>
<evidence type="ECO:0000313" key="1">
    <source>
        <dbReference type="EMBL" id="CBX27884.1"/>
    </source>
</evidence>